<dbReference type="Pfam" id="PF00111">
    <property type="entry name" value="Fer2"/>
    <property type="match status" value="1"/>
</dbReference>
<evidence type="ECO:0000313" key="3">
    <source>
        <dbReference type="Proteomes" id="UP000279422"/>
    </source>
</evidence>
<dbReference type="Pfam" id="PF17650">
    <property type="entry name" value="RACo_linker"/>
    <property type="match status" value="1"/>
</dbReference>
<dbReference type="InterPro" id="IPR012675">
    <property type="entry name" value="Beta-grasp_dom_sf"/>
</dbReference>
<name>A0A497E541_UNCAE</name>
<feature type="domain" description="2Fe-2S ferredoxin-type" evidence="1">
    <location>
        <begin position="13"/>
        <end position="103"/>
    </location>
</feature>
<reference evidence="2 3" key="1">
    <citation type="submission" date="2018-06" db="EMBL/GenBank/DDBJ databases">
        <title>Extensive metabolic versatility and redundancy in microbially diverse, dynamic hydrothermal sediments.</title>
        <authorList>
            <person name="Dombrowski N."/>
            <person name="Teske A."/>
            <person name="Baker B.J."/>
        </authorList>
    </citation>
    <scope>NUCLEOTIDE SEQUENCE [LARGE SCALE GENOMIC DNA]</scope>
    <source>
        <strain evidence="2">B47_G16</strain>
    </source>
</reference>
<dbReference type="Gene3D" id="3.30.420.480">
    <property type="entry name" value="Domain of unknown function (DUF4445)"/>
    <property type="match status" value="1"/>
</dbReference>
<dbReference type="PROSITE" id="PS51085">
    <property type="entry name" value="2FE2S_FER_2"/>
    <property type="match status" value="1"/>
</dbReference>
<dbReference type="Pfam" id="PF14574">
    <property type="entry name" value="RACo_C_ter"/>
    <property type="match status" value="1"/>
</dbReference>
<dbReference type="PANTHER" id="PTHR42895">
    <property type="entry name" value="IRON-SULFUR CLUSTER-BINDING PROTEIN-RELATED"/>
    <property type="match status" value="1"/>
</dbReference>
<dbReference type="Gene3D" id="3.10.20.880">
    <property type="match status" value="1"/>
</dbReference>
<comment type="caution">
    <text evidence="2">The sequence shown here is derived from an EMBL/GenBank/DDBJ whole genome shotgun (WGS) entry which is preliminary data.</text>
</comment>
<dbReference type="InterPro" id="IPR043129">
    <property type="entry name" value="ATPase_NBD"/>
</dbReference>
<gene>
    <name evidence="2" type="ORF">DRJ00_03065</name>
</gene>
<dbReference type="InterPro" id="IPR052911">
    <property type="entry name" value="Corrinoid_activation_enz"/>
</dbReference>
<protein>
    <submittedName>
        <fullName evidence="2">Ferredoxin</fullName>
    </submittedName>
</protein>
<proteinExistence type="predicted"/>
<dbReference type="GO" id="GO:0051536">
    <property type="term" value="F:iron-sulfur cluster binding"/>
    <property type="evidence" value="ECO:0007669"/>
    <property type="project" value="InterPro"/>
</dbReference>
<dbReference type="InterPro" id="IPR041414">
    <property type="entry name" value="Raco-like_middle"/>
</dbReference>
<evidence type="ECO:0000259" key="1">
    <source>
        <dbReference type="PROSITE" id="PS51085"/>
    </source>
</evidence>
<dbReference type="AlphaFoldDB" id="A0A497E541"/>
<dbReference type="EMBL" id="QMPZ01000025">
    <property type="protein sequence ID" value="RLE09879.1"/>
    <property type="molecule type" value="Genomic_DNA"/>
</dbReference>
<organism evidence="2 3">
    <name type="scientific">Aerophobetes bacterium</name>
    <dbReference type="NCBI Taxonomy" id="2030807"/>
    <lineage>
        <taxon>Bacteria</taxon>
        <taxon>Candidatus Aerophobota</taxon>
    </lineage>
</organism>
<dbReference type="PANTHER" id="PTHR42895:SF2">
    <property type="entry name" value="IRON-SULFUR CLUSTER PROTEIN"/>
    <property type="match status" value="1"/>
</dbReference>
<sequence>MEVRRQKMKKNKVKVTFLPQNETIEVEKGTTLLEASIRAGVYVNSICGGDGICGKCRLIVKKGDVDTHPTTLLAREEIKKGYVLACQSEVKGEEVIVEVPPESRAAGKILIDKDAQRFRALYAPMKERVIFKYKPLVQKIYLELPPPSLQDNIADHVRLYRHIRRRKDIVIMQSGLKVIRTLPHILRNSDWKVTATLGIRGGTVEVIQVEGGNTTDRNFAVAVDVGTSTVVAHLINLNTFETMDAEATYNSQMVYGEEVTRRIIYAESKGEDRLREAIVEDINNLIITLISRNNIRLNEVMAVICAGNTAMIHFLLGLNPSHLRKEPYIPVCTYPPPVRAAEVGIKINPRGLLYSLPSIASWVGADITAGILATGLYQADELTMLVDIGTNGEIVMGNKDWMVCCSASAGPAFEGSGVRSGMRAAEGAIEKVRISDEGRIQYTTIGGGRPRGICGSGLIDIIAELFKAGFIDRSGRLNPEANGRVREANGELEFLLVPSSRTATKRDIVITQADIENLLRAKAAIFAGINVLTKTLNIKFSDIKKIYLAGGFGNYLDKENAITLGLIPDVRRDIVQFVGNTSILGAKMALLSKDALDTAYKISKNITYYDLITYPDYMNEFMAAKFLPHTDVGKFPTIMQKVKKGAV</sequence>
<dbReference type="Gene3D" id="3.10.20.30">
    <property type="match status" value="1"/>
</dbReference>
<dbReference type="CDD" id="cd00207">
    <property type="entry name" value="fer2"/>
    <property type="match status" value="1"/>
</dbReference>
<evidence type="ECO:0000313" key="2">
    <source>
        <dbReference type="EMBL" id="RLE09879.1"/>
    </source>
</evidence>
<dbReference type="InterPro" id="IPR027980">
    <property type="entry name" value="RACo_C"/>
</dbReference>
<accession>A0A497E541</accession>
<dbReference type="InterPro" id="IPR036010">
    <property type="entry name" value="2Fe-2S_ferredoxin-like_sf"/>
</dbReference>
<dbReference type="SUPFAM" id="SSF54292">
    <property type="entry name" value="2Fe-2S ferredoxin-like"/>
    <property type="match status" value="1"/>
</dbReference>
<dbReference type="Pfam" id="PF17651">
    <property type="entry name" value="Raco_middle"/>
    <property type="match status" value="1"/>
</dbReference>
<dbReference type="InterPro" id="IPR042259">
    <property type="entry name" value="Raco-like_middle_sf"/>
</dbReference>
<dbReference type="Proteomes" id="UP000279422">
    <property type="component" value="Unassembled WGS sequence"/>
</dbReference>
<dbReference type="InterPro" id="IPR001041">
    <property type="entry name" value="2Fe-2S_ferredoxin-type"/>
</dbReference>
<dbReference type="InterPro" id="IPR040506">
    <property type="entry name" value="RACo_linker"/>
</dbReference>
<dbReference type="SUPFAM" id="SSF53067">
    <property type="entry name" value="Actin-like ATPase domain"/>
    <property type="match status" value="1"/>
</dbReference>